<dbReference type="Pfam" id="PF21079">
    <property type="entry name" value="GDH_HM2"/>
    <property type="match status" value="1"/>
</dbReference>
<dbReference type="InterPro" id="IPR049056">
    <property type="entry name" value="NAD_Glu_DH_HM3"/>
</dbReference>
<dbReference type="Proteomes" id="UP000239239">
    <property type="component" value="Unassembled WGS sequence"/>
</dbReference>
<dbReference type="GO" id="GO:0004352">
    <property type="term" value="F:glutamate dehydrogenase (NAD+) activity"/>
    <property type="evidence" value="ECO:0007669"/>
    <property type="project" value="InterPro"/>
</dbReference>
<dbReference type="OrthoDB" id="9758052at2"/>
<accession>A0A2S6F7X7</accession>
<dbReference type="SUPFAM" id="SSF51735">
    <property type="entry name" value="NAD(P)-binding Rossmann-fold domains"/>
    <property type="match status" value="1"/>
</dbReference>
<dbReference type="InterPro" id="IPR028971">
    <property type="entry name" value="NAD-GDH_cat"/>
</dbReference>
<dbReference type="InterPro" id="IPR046346">
    <property type="entry name" value="Aminoacid_DH-like_N_sf"/>
</dbReference>
<proteinExistence type="predicted"/>
<dbReference type="InterPro" id="IPR007780">
    <property type="entry name" value="NAD_Glu_DH_bac"/>
</dbReference>
<dbReference type="InterPro" id="IPR048381">
    <property type="entry name" value="GDH_C"/>
</dbReference>
<comment type="caution">
    <text evidence="1">The sequence shown here is derived from an EMBL/GenBank/DDBJ whole genome shotgun (WGS) entry which is preliminary data.</text>
</comment>
<dbReference type="AlphaFoldDB" id="A0A2S6F7X7"/>
<protein>
    <submittedName>
        <fullName evidence="1">NAD-glutamate dehydrogenase</fullName>
    </submittedName>
</protein>
<evidence type="ECO:0000313" key="2">
    <source>
        <dbReference type="Proteomes" id="UP000239239"/>
    </source>
</evidence>
<dbReference type="InterPro" id="IPR049064">
    <property type="entry name" value="NAD_Glu_DH_ACT3"/>
</dbReference>
<reference evidence="1 2" key="1">
    <citation type="submission" date="2018-02" db="EMBL/GenBank/DDBJ databases">
        <title>Draft genome sequences of four Legionella pneumophila clinical strains isolated in Ontario.</title>
        <authorList>
            <person name="Fortuna A."/>
            <person name="Ramnarine R."/>
            <person name="Li A."/>
            <person name="Frantz C."/>
            <person name="Mallo G."/>
        </authorList>
    </citation>
    <scope>NUCLEOTIDE SEQUENCE [LARGE SCALE GENOMIC DNA]</scope>
    <source>
        <strain evidence="1 2">LG61</strain>
    </source>
</reference>
<sequence>MHGILRMMINSWKDKLQKQLIQHYGAQKGKQLIDKYTETLSMSYCEQHSPEEAIQDILQIEKLSKDNPLVIDFYENTHSQYPLHIKLYRYETPIPLSDILPMLENMGLRTYTERPYKIKTRDGQLFWISDFNVTYSQTESLNITQVKDIFAEALITINLGLCENDGFNKLVLCAGLSWQEITILRAYAKYLHQIGIRYSQSYIEKTIEMHAAIARDLIHFFYLKFGLKRKSTIHKDISALEQKIQINIDAISSLDEDRIMRYFWSLMKATLRTNYFQKNHAGLSKDYLSFKLKSSEIPDLPPGQPLYEIFVYSTRFEGIHLRSTKVARGGIRWSDRPEDFRTEILGLMKAQKVKNAVIVPSGAKGGFVLKKPLHAASREQIQQEVISCYKSFINGLLDLTDNLINDQMISPKNVTCYDDPDPYLVVAADKGTATFSDIANSIAKEHGFWLGDAFASGGSAGYDHKKMGITARGAWESVKRHFRELDINIQQQDFTVVGIGDMSGDVFGNGMLYSKHIRLLAAFDHRHIFLDPNPDPVKSYEERLRLFNLPTSSWEDYNIQLISKGGGVYKRSSKSIPISPQVKKALAIEANALTPNELIRALLKAPVDLLFNGGIGTYVKATTESHADVGDKTNEFCRINGAELHCKVVGEGGNLGFTQLGRVEFALKGGLINTDAIDNSAGVNCSDHEVNIKILLDKEIREKKLTEKERNQLLSKMTDEVADLVLQDNYNQALILSISAAHSSHYSGLYQDYIKELERWVNLDRSVEFLPDEKKLLERKATGTGLTRPELAVLMAHTKIHIANELLKSNLPDDPYFTTFLETGFPLSLRKPYAKALPKHPLSREIIATQLSNKLVNNMGITFMYRMLMETGMSIADIACAYTISASIFQTDVLQNLIDSFQDKISLSTQYELLHHIRQLLNLATRWFLHNNRLAGGIEENIKNYGKSVNKLEQLIPKLMGGVTKEYLEKLISQFVGIGIEKDMAQKIAITRALYTSLNIIEVASQNQFELSLTAETYFKVGSQFNLVWFRDQIASDSREGHWNTMARLSLRDELDNLQRRLTIAILTTNIKERTSENLINNWLQENYPIQKRWEKLLEMLLGGENIDYTIFFIALRELSSLIQVL</sequence>
<name>A0A2S6F7X7_LEGPN</name>
<dbReference type="InterPro" id="IPR036291">
    <property type="entry name" value="NAD(P)-bd_dom_sf"/>
</dbReference>
<dbReference type="Pfam" id="PF21077">
    <property type="entry name" value="GDH_ACT3"/>
    <property type="match status" value="1"/>
</dbReference>
<dbReference type="GO" id="GO:0004069">
    <property type="term" value="F:L-aspartate:2-oxoglutarate aminotransferase activity"/>
    <property type="evidence" value="ECO:0007669"/>
    <property type="project" value="InterPro"/>
</dbReference>
<dbReference type="PANTHER" id="PTHR43403:SF1">
    <property type="entry name" value="NAD-SPECIFIC GLUTAMATE DEHYDROGENASE"/>
    <property type="match status" value="1"/>
</dbReference>
<organism evidence="1 2">
    <name type="scientific">Legionella pneumophila</name>
    <dbReference type="NCBI Taxonomy" id="446"/>
    <lineage>
        <taxon>Bacteria</taxon>
        <taxon>Pseudomonadati</taxon>
        <taxon>Pseudomonadota</taxon>
        <taxon>Gammaproteobacteria</taxon>
        <taxon>Legionellales</taxon>
        <taxon>Legionellaceae</taxon>
        <taxon>Legionella</taxon>
    </lineage>
</organism>
<dbReference type="PANTHER" id="PTHR43403">
    <property type="entry name" value="NAD-SPECIFIC GLUTAMATE DEHYDROGENASE"/>
    <property type="match status" value="1"/>
</dbReference>
<evidence type="ECO:0000313" key="1">
    <source>
        <dbReference type="EMBL" id="PPK33512.1"/>
    </source>
</evidence>
<dbReference type="EMBL" id="PQWY01000002">
    <property type="protein sequence ID" value="PPK33512.1"/>
    <property type="molecule type" value="Genomic_DNA"/>
</dbReference>
<dbReference type="InterPro" id="IPR049058">
    <property type="entry name" value="NAD_Glu_DH_HM2"/>
</dbReference>
<dbReference type="Gene3D" id="3.40.50.720">
    <property type="entry name" value="NAD(P)-binding Rossmann-like Domain"/>
    <property type="match status" value="1"/>
</dbReference>
<dbReference type="GO" id="GO:0006538">
    <property type="term" value="P:L-glutamate catabolic process"/>
    <property type="evidence" value="ECO:0007669"/>
    <property type="project" value="InterPro"/>
</dbReference>
<dbReference type="SUPFAM" id="SSF53223">
    <property type="entry name" value="Aminoacid dehydrogenase-like, N-terminal domain"/>
    <property type="match status" value="1"/>
</dbReference>
<dbReference type="Pfam" id="PF05088">
    <property type="entry name" value="Bac_GDH_CD"/>
    <property type="match status" value="1"/>
</dbReference>
<dbReference type="Pfam" id="PF21078">
    <property type="entry name" value="GDH_HM3"/>
    <property type="match status" value="1"/>
</dbReference>
<dbReference type="Pfam" id="PF21074">
    <property type="entry name" value="GDH_C"/>
    <property type="match status" value="1"/>
</dbReference>
<gene>
    <name evidence="1" type="ORF">C3928_01900</name>
</gene>